<evidence type="ECO:0000259" key="4">
    <source>
        <dbReference type="PROSITE" id="PS50943"/>
    </source>
</evidence>
<evidence type="ECO:0000256" key="3">
    <source>
        <dbReference type="ARBA" id="ARBA00023163"/>
    </source>
</evidence>
<dbReference type="PANTHER" id="PTHR40661:SF3">
    <property type="entry name" value="FELS-1 PROPHAGE TRANSCRIPTIONAL REGULATOR"/>
    <property type="match status" value="1"/>
</dbReference>
<dbReference type="Pfam" id="PF01381">
    <property type="entry name" value="HTH_3"/>
    <property type="match status" value="1"/>
</dbReference>
<dbReference type="Gene3D" id="2.10.109.10">
    <property type="entry name" value="Umud Fragment, subunit A"/>
    <property type="match status" value="1"/>
</dbReference>
<dbReference type="Proteomes" id="UP000245461">
    <property type="component" value="Unassembled WGS sequence"/>
</dbReference>
<dbReference type="SUPFAM" id="SSF47413">
    <property type="entry name" value="lambda repressor-like DNA-binding domains"/>
    <property type="match status" value="1"/>
</dbReference>
<dbReference type="InterPro" id="IPR036286">
    <property type="entry name" value="LexA/Signal_pep-like_sf"/>
</dbReference>
<name>A0A317EHX9_9PROT</name>
<evidence type="ECO:0000256" key="1">
    <source>
        <dbReference type="ARBA" id="ARBA00023015"/>
    </source>
</evidence>
<accession>A0A317EHX9</accession>
<organism evidence="5 6">
    <name type="scientific">Zavarzinia aquatilis</name>
    <dbReference type="NCBI Taxonomy" id="2211142"/>
    <lineage>
        <taxon>Bacteria</taxon>
        <taxon>Pseudomonadati</taxon>
        <taxon>Pseudomonadota</taxon>
        <taxon>Alphaproteobacteria</taxon>
        <taxon>Rhodospirillales</taxon>
        <taxon>Zavarziniaceae</taxon>
        <taxon>Zavarzinia</taxon>
    </lineage>
</organism>
<dbReference type="InterPro" id="IPR015927">
    <property type="entry name" value="Peptidase_S24_S26A/B/C"/>
</dbReference>
<evidence type="ECO:0000313" key="5">
    <source>
        <dbReference type="EMBL" id="PWR25670.1"/>
    </source>
</evidence>
<dbReference type="SMART" id="SM00530">
    <property type="entry name" value="HTH_XRE"/>
    <property type="match status" value="1"/>
</dbReference>
<dbReference type="CDD" id="cd00093">
    <property type="entry name" value="HTH_XRE"/>
    <property type="match status" value="1"/>
</dbReference>
<dbReference type="OrthoDB" id="7358005at2"/>
<dbReference type="PANTHER" id="PTHR40661">
    <property type="match status" value="1"/>
</dbReference>
<keyword evidence="2" id="KW-0238">DNA-binding</keyword>
<gene>
    <name evidence="5" type="ORF">DKG74_01525</name>
</gene>
<reference evidence="5 6" key="1">
    <citation type="submission" date="2018-05" db="EMBL/GenBank/DDBJ databases">
        <title>Zavarzinia sp. HR-AS.</title>
        <authorList>
            <person name="Lee Y."/>
            <person name="Jeon C.O."/>
        </authorList>
    </citation>
    <scope>NUCLEOTIDE SEQUENCE [LARGE SCALE GENOMIC DNA]</scope>
    <source>
        <strain evidence="5 6">HR-AS</strain>
    </source>
</reference>
<dbReference type="CDD" id="cd06529">
    <property type="entry name" value="S24_LexA-like"/>
    <property type="match status" value="1"/>
</dbReference>
<feature type="domain" description="HTH cro/C1-type" evidence="4">
    <location>
        <begin position="8"/>
        <end position="61"/>
    </location>
</feature>
<dbReference type="Pfam" id="PF00717">
    <property type="entry name" value="Peptidase_S24"/>
    <property type="match status" value="1"/>
</dbReference>
<dbReference type="InterPro" id="IPR039418">
    <property type="entry name" value="LexA-like"/>
</dbReference>
<sequence>MTSVGARLSRFRQKLGLSQEELAVQLGVAERTYQAYERNETEPRCHVLKALADVGGDPTWLVTGRTPAVGRDRAEATGSPMFLAIPHFAETLRLPGEQDVDGETSHAALSLTHDWAAGLTGCNPADLVHAFAGDDAMAPVIAVGDLLLIDNSDCDLRHGRLYAFLSSDILLIRRIGRTVAGQLLLVTEDVRYPAEPLPIANGEASFSVIGRVRWHGRRLPD</sequence>
<dbReference type="SUPFAM" id="SSF51306">
    <property type="entry name" value="LexA/Signal peptidase"/>
    <property type="match status" value="1"/>
</dbReference>
<dbReference type="GO" id="GO:0003677">
    <property type="term" value="F:DNA binding"/>
    <property type="evidence" value="ECO:0007669"/>
    <property type="project" value="UniProtKB-KW"/>
</dbReference>
<dbReference type="PROSITE" id="PS50943">
    <property type="entry name" value="HTH_CROC1"/>
    <property type="match status" value="1"/>
</dbReference>
<comment type="caution">
    <text evidence="5">The sequence shown here is derived from an EMBL/GenBank/DDBJ whole genome shotgun (WGS) entry which is preliminary data.</text>
</comment>
<dbReference type="Gene3D" id="1.10.260.40">
    <property type="entry name" value="lambda repressor-like DNA-binding domains"/>
    <property type="match status" value="1"/>
</dbReference>
<keyword evidence="6" id="KW-1185">Reference proteome</keyword>
<keyword evidence="3" id="KW-0804">Transcription</keyword>
<dbReference type="RefSeq" id="WP_109901882.1">
    <property type="nucleotide sequence ID" value="NZ_QGLE01000001.1"/>
</dbReference>
<keyword evidence="1" id="KW-0805">Transcription regulation</keyword>
<evidence type="ECO:0000313" key="6">
    <source>
        <dbReference type="Proteomes" id="UP000245461"/>
    </source>
</evidence>
<dbReference type="InterPro" id="IPR010982">
    <property type="entry name" value="Lambda_DNA-bd_dom_sf"/>
</dbReference>
<dbReference type="EMBL" id="QGLE01000001">
    <property type="protein sequence ID" value="PWR25670.1"/>
    <property type="molecule type" value="Genomic_DNA"/>
</dbReference>
<evidence type="ECO:0000256" key="2">
    <source>
        <dbReference type="ARBA" id="ARBA00023125"/>
    </source>
</evidence>
<proteinExistence type="predicted"/>
<protein>
    <recommendedName>
        <fullName evidence="4">HTH cro/C1-type domain-containing protein</fullName>
    </recommendedName>
</protein>
<dbReference type="InterPro" id="IPR001387">
    <property type="entry name" value="Cro/C1-type_HTH"/>
</dbReference>
<dbReference type="AlphaFoldDB" id="A0A317EHX9"/>